<organism evidence="3 4">
    <name type="scientific">Candidatus Ornithospirochaeta stercoripullorum</name>
    <dbReference type="NCBI Taxonomy" id="2840899"/>
    <lineage>
        <taxon>Bacteria</taxon>
        <taxon>Pseudomonadati</taxon>
        <taxon>Spirochaetota</taxon>
        <taxon>Spirochaetia</taxon>
        <taxon>Spirochaetales</taxon>
        <taxon>Spirochaetaceae</taxon>
        <taxon>Spirochaetaceae incertae sedis</taxon>
        <taxon>Candidatus Ornithospirochaeta</taxon>
    </lineage>
</organism>
<dbReference type="Proteomes" id="UP000823615">
    <property type="component" value="Unassembled WGS sequence"/>
</dbReference>
<comment type="caution">
    <text evidence="3">The sequence shown here is derived from an EMBL/GenBank/DDBJ whole genome shotgun (WGS) entry which is preliminary data.</text>
</comment>
<dbReference type="InterPro" id="IPR032524">
    <property type="entry name" value="ABC_tran_C"/>
</dbReference>
<reference evidence="3" key="2">
    <citation type="journal article" date="2021" name="PeerJ">
        <title>Extensive microbial diversity within the chicken gut microbiome revealed by metagenomics and culture.</title>
        <authorList>
            <person name="Gilroy R."/>
            <person name="Ravi A."/>
            <person name="Getino M."/>
            <person name="Pursley I."/>
            <person name="Horton D.L."/>
            <person name="Alikhan N.F."/>
            <person name="Baker D."/>
            <person name="Gharbi K."/>
            <person name="Hall N."/>
            <person name="Watson M."/>
            <person name="Adriaenssens E.M."/>
            <person name="Foster-Nyarko E."/>
            <person name="Jarju S."/>
            <person name="Secka A."/>
            <person name="Antonio M."/>
            <person name="Oren A."/>
            <person name="Chaudhuri R.R."/>
            <person name="La Ragione R."/>
            <person name="Hildebrand F."/>
            <person name="Pallen M.J."/>
        </authorList>
    </citation>
    <scope>NUCLEOTIDE SEQUENCE</scope>
    <source>
        <strain evidence="3">7293</strain>
    </source>
</reference>
<dbReference type="EMBL" id="JADIMT010000049">
    <property type="protein sequence ID" value="MBO8436055.1"/>
    <property type="molecule type" value="Genomic_DNA"/>
</dbReference>
<accession>A0A9D9H1Z3</accession>
<evidence type="ECO:0000256" key="1">
    <source>
        <dbReference type="SAM" id="MobiDB-lite"/>
    </source>
</evidence>
<proteinExistence type="predicted"/>
<evidence type="ECO:0000259" key="2">
    <source>
        <dbReference type="Pfam" id="PF16326"/>
    </source>
</evidence>
<reference evidence="3" key="1">
    <citation type="submission" date="2020-10" db="EMBL/GenBank/DDBJ databases">
        <authorList>
            <person name="Gilroy R."/>
        </authorList>
    </citation>
    <scope>NUCLEOTIDE SEQUENCE</scope>
    <source>
        <strain evidence="3">7293</strain>
    </source>
</reference>
<feature type="domain" description="ABC transporter Uup C-terminal" evidence="2">
    <location>
        <begin position="49"/>
        <end position="111"/>
    </location>
</feature>
<dbReference type="Pfam" id="PF16326">
    <property type="entry name" value="ABC_tran_CTD"/>
    <property type="match status" value="1"/>
</dbReference>
<sequence length="119" mass="14229">YNYFEYKIAEKEKKLAEESHRKTTKEEKKSTSAISREEANQKRNRIKALEREQEKLMKELDELNLEKSRIDSEIALPENYSDASKITKLMKEKDEIESRIAEKETRWLEASEEAEKCRE</sequence>
<feature type="non-terminal residue" evidence="3">
    <location>
        <position position="1"/>
    </location>
</feature>
<dbReference type="AlphaFoldDB" id="A0A9D9H1Z3"/>
<evidence type="ECO:0000313" key="4">
    <source>
        <dbReference type="Proteomes" id="UP000823615"/>
    </source>
</evidence>
<gene>
    <name evidence="3" type="ORF">IAA97_03655</name>
</gene>
<evidence type="ECO:0000313" key="3">
    <source>
        <dbReference type="EMBL" id="MBO8436055.1"/>
    </source>
</evidence>
<name>A0A9D9H1Z3_9SPIO</name>
<protein>
    <recommendedName>
        <fullName evidence="2">ABC transporter Uup C-terminal domain-containing protein</fullName>
    </recommendedName>
</protein>
<dbReference type="GO" id="GO:0003677">
    <property type="term" value="F:DNA binding"/>
    <property type="evidence" value="ECO:0007669"/>
    <property type="project" value="InterPro"/>
</dbReference>
<feature type="region of interest" description="Disordered" evidence="1">
    <location>
        <begin position="14"/>
        <end position="45"/>
    </location>
</feature>